<dbReference type="EMBL" id="VLKF01000001">
    <property type="protein sequence ID" value="TWH75431.1"/>
    <property type="molecule type" value="Genomic_DNA"/>
</dbReference>
<dbReference type="OrthoDB" id="9910912at2"/>
<proteinExistence type="predicted"/>
<protein>
    <submittedName>
        <fullName evidence="4">Uncharacterized protein</fullName>
    </submittedName>
</protein>
<organism evidence="4 5">
    <name type="scientific">Modestobacter roseus</name>
    <dbReference type="NCBI Taxonomy" id="1181884"/>
    <lineage>
        <taxon>Bacteria</taxon>
        <taxon>Bacillati</taxon>
        <taxon>Actinomycetota</taxon>
        <taxon>Actinomycetes</taxon>
        <taxon>Geodermatophilales</taxon>
        <taxon>Geodermatophilaceae</taxon>
        <taxon>Modestobacter</taxon>
    </lineage>
</organism>
<dbReference type="AlphaFoldDB" id="A0A562IWJ5"/>
<keyword evidence="3" id="KW-0812">Transmembrane</keyword>
<evidence type="ECO:0000313" key="5">
    <source>
        <dbReference type="Proteomes" id="UP000321490"/>
    </source>
</evidence>
<gene>
    <name evidence="4" type="ORF">JD78_03992</name>
</gene>
<name>A0A562IWJ5_9ACTN</name>
<feature type="coiled-coil region" evidence="1">
    <location>
        <begin position="94"/>
        <end position="124"/>
    </location>
</feature>
<keyword evidence="3" id="KW-0472">Membrane</keyword>
<dbReference type="RefSeq" id="WP_153360574.1">
    <property type="nucleotide sequence ID" value="NZ_ML762494.1"/>
</dbReference>
<evidence type="ECO:0000313" key="4">
    <source>
        <dbReference type="EMBL" id="TWH75431.1"/>
    </source>
</evidence>
<evidence type="ECO:0000256" key="1">
    <source>
        <dbReference type="SAM" id="Coils"/>
    </source>
</evidence>
<sequence>MNDLEQTLPTQLRHLADDLAPHTDPVAQAGAARARHRRQRRTRVGIAGLAAAVAAIVIGVPTTMGALSSAPEPGGQVAGLGPRTPTEEDAAWAASSAARDAREAEAARSAAEQASAQAAAQEAALAARIALVADSLAGRDPSLELRAGTDLSCPDHAPVDGAVRAEQGAGLVDGCRWSAPGLTLALSLTEGQDEEEMVREVDVEVARGDCTVQAMPSTVDVTPLTLCPTGQDDRTVWTLRVPDSGGAGYWVLSAAEEPGASTDAGAGGLLSLVDLAAQQW</sequence>
<evidence type="ECO:0000256" key="3">
    <source>
        <dbReference type="SAM" id="Phobius"/>
    </source>
</evidence>
<comment type="caution">
    <text evidence="4">The sequence shown here is derived from an EMBL/GenBank/DDBJ whole genome shotgun (WGS) entry which is preliminary data.</text>
</comment>
<accession>A0A562IWJ5</accession>
<feature type="region of interest" description="Disordered" evidence="2">
    <location>
        <begin position="68"/>
        <end position="89"/>
    </location>
</feature>
<keyword evidence="3" id="KW-1133">Transmembrane helix</keyword>
<keyword evidence="5" id="KW-1185">Reference proteome</keyword>
<evidence type="ECO:0000256" key="2">
    <source>
        <dbReference type="SAM" id="MobiDB-lite"/>
    </source>
</evidence>
<feature type="transmembrane region" description="Helical" evidence="3">
    <location>
        <begin position="44"/>
        <end position="67"/>
    </location>
</feature>
<reference evidence="4 5" key="1">
    <citation type="submission" date="2019-07" db="EMBL/GenBank/DDBJ databases">
        <title>R&amp;d 2014.</title>
        <authorList>
            <person name="Klenk H.-P."/>
        </authorList>
    </citation>
    <scope>NUCLEOTIDE SEQUENCE [LARGE SCALE GENOMIC DNA]</scope>
    <source>
        <strain evidence="4 5">DSM 45764</strain>
    </source>
</reference>
<keyword evidence="1" id="KW-0175">Coiled coil</keyword>
<dbReference type="Proteomes" id="UP000321490">
    <property type="component" value="Unassembled WGS sequence"/>
</dbReference>